<evidence type="ECO:0000313" key="2">
    <source>
        <dbReference type="Proteomes" id="UP001499863"/>
    </source>
</evidence>
<keyword evidence="2" id="KW-1185">Reference proteome</keyword>
<dbReference type="EMBL" id="BAAAKJ010000095">
    <property type="protein sequence ID" value="GAA1390195.1"/>
    <property type="molecule type" value="Genomic_DNA"/>
</dbReference>
<dbReference type="SUPFAM" id="SSF48239">
    <property type="entry name" value="Terpenoid cyclases/Protein prenyltransferases"/>
    <property type="match status" value="1"/>
</dbReference>
<reference evidence="2" key="1">
    <citation type="journal article" date="2019" name="Int. J. Syst. Evol. Microbiol.">
        <title>The Global Catalogue of Microorganisms (GCM) 10K type strain sequencing project: providing services to taxonomists for standard genome sequencing and annotation.</title>
        <authorList>
            <consortium name="The Broad Institute Genomics Platform"/>
            <consortium name="The Broad Institute Genome Sequencing Center for Infectious Disease"/>
            <person name="Wu L."/>
            <person name="Ma J."/>
        </authorList>
    </citation>
    <scope>NUCLEOTIDE SEQUENCE [LARGE SCALE GENOMIC DNA]</scope>
    <source>
        <strain evidence="2">JCM 12393</strain>
    </source>
</reference>
<organism evidence="1 2">
    <name type="scientific">Kitasatospora putterlickiae</name>
    <dbReference type="NCBI Taxonomy" id="221725"/>
    <lineage>
        <taxon>Bacteria</taxon>
        <taxon>Bacillati</taxon>
        <taxon>Actinomycetota</taxon>
        <taxon>Actinomycetes</taxon>
        <taxon>Kitasatosporales</taxon>
        <taxon>Streptomycetaceae</taxon>
        <taxon>Kitasatospora</taxon>
    </lineage>
</organism>
<evidence type="ECO:0008006" key="3">
    <source>
        <dbReference type="Google" id="ProtNLM"/>
    </source>
</evidence>
<evidence type="ECO:0000313" key="1">
    <source>
        <dbReference type="EMBL" id="GAA1390195.1"/>
    </source>
</evidence>
<accession>A0ABP4IGW0</accession>
<dbReference type="InterPro" id="IPR008930">
    <property type="entry name" value="Terpenoid_cyclase/PrenylTrfase"/>
</dbReference>
<gene>
    <name evidence="1" type="ORF">GCM10009639_18580</name>
</gene>
<dbReference type="Proteomes" id="UP001499863">
    <property type="component" value="Unassembled WGS sequence"/>
</dbReference>
<comment type="caution">
    <text evidence="1">The sequence shown here is derived from an EMBL/GenBank/DDBJ whole genome shotgun (WGS) entry which is preliminary data.</text>
</comment>
<dbReference type="RefSeq" id="WP_344331166.1">
    <property type="nucleotide sequence ID" value="NZ_BAAAKJ010000095.1"/>
</dbReference>
<protein>
    <recommendedName>
        <fullName evidence="3">Squalene cyclase C-terminal domain-containing protein</fullName>
    </recommendedName>
</protein>
<proteinExistence type="predicted"/>
<sequence length="338" mass="36132">MSADETPWEAAVGRGLAFLHGALGPDGLPSARPGLDPELRAPLTGADARRRLLVTHGVDLGFDPDREGFSAQWGLALLRPDGERAEERELVAALARQVGRYGHPWRPRYGLFPPGVPFPADTDSTAVAVSGLARHGLLTPDQLSDYARELLDTQIGRDDGPIPNYWEDTDQTASRGRRYDAVTAANILFTLQLPGAAGMLPHPAAEATLRYVQQHLTGPRTGTRYYASPEAFLHAAARASTVVPALAAPARRAVEHVTTQFAETSLELALLVLAGEYTGATADLPGLRGRLAAAQLPDGSWPAAGYFRTGSVPLHFGSPHLTTLFAVRALRPETPPGR</sequence>
<name>A0ABP4IGW0_9ACTN</name>